<feature type="transmembrane region" description="Helical" evidence="1">
    <location>
        <begin position="12"/>
        <end position="32"/>
    </location>
</feature>
<evidence type="ECO:0000256" key="1">
    <source>
        <dbReference type="SAM" id="Phobius"/>
    </source>
</evidence>
<keyword evidence="1" id="KW-1133">Transmembrane helix</keyword>
<keyword evidence="3" id="KW-1185">Reference proteome</keyword>
<dbReference type="Proteomes" id="UP000179797">
    <property type="component" value="Unassembled WGS sequence"/>
</dbReference>
<dbReference type="AlphaFoldDB" id="A0A1S1YS85"/>
<keyword evidence="1" id="KW-0472">Membrane</keyword>
<protein>
    <submittedName>
        <fullName evidence="2">Uncharacterized protein</fullName>
    </submittedName>
</protein>
<dbReference type="RefSeq" id="WP_044217785.1">
    <property type="nucleotide sequence ID" value="NZ_JRYR02000002.1"/>
</dbReference>
<evidence type="ECO:0000313" key="2">
    <source>
        <dbReference type="EMBL" id="OHX63892.1"/>
    </source>
</evidence>
<dbReference type="EMBL" id="JRYR02000002">
    <property type="protein sequence ID" value="OHX63892.1"/>
    <property type="molecule type" value="Genomic_DNA"/>
</dbReference>
<keyword evidence="1" id="KW-0812">Transmembrane</keyword>
<comment type="caution">
    <text evidence="2">The sequence shown here is derived from an EMBL/GenBank/DDBJ whole genome shotgun (WGS) entry which is preliminary data.</text>
</comment>
<organism evidence="2 3">
    <name type="scientific">Flammeovirga pacifica</name>
    <dbReference type="NCBI Taxonomy" id="915059"/>
    <lineage>
        <taxon>Bacteria</taxon>
        <taxon>Pseudomonadati</taxon>
        <taxon>Bacteroidota</taxon>
        <taxon>Cytophagia</taxon>
        <taxon>Cytophagales</taxon>
        <taxon>Flammeovirgaceae</taxon>
        <taxon>Flammeovirga</taxon>
    </lineage>
</organism>
<reference evidence="2 3" key="1">
    <citation type="journal article" date="2012" name="Int. J. Syst. Evol. Microbiol.">
        <title>Flammeovirga pacifica sp. nov., isolated from deep-sea sediment.</title>
        <authorList>
            <person name="Xu H."/>
            <person name="Fu Y."/>
            <person name="Yang N."/>
            <person name="Ding Z."/>
            <person name="Lai Q."/>
            <person name="Zeng R."/>
        </authorList>
    </citation>
    <scope>NUCLEOTIDE SEQUENCE [LARGE SCALE GENOMIC DNA]</scope>
    <source>
        <strain evidence="3">DSM 24597 / LMG 26175 / WPAGA1</strain>
    </source>
</reference>
<gene>
    <name evidence="2" type="ORF">NH26_19975</name>
</gene>
<evidence type="ECO:0000313" key="3">
    <source>
        <dbReference type="Proteomes" id="UP000179797"/>
    </source>
</evidence>
<proteinExistence type="predicted"/>
<accession>A0A1S1YS85</accession>
<sequence>MKKEFIYHDTDSIIKPLIFLFIIPPLFSIFLSIYLDQILYNVLGGLLLFFTLLPFAIKRIIHNQDKEHFKLNSEGLFYKGIKKFEVKDIRHFDWDYTIPMRGKYQKKFIIIETVRGYKYNIDVSCTGIDLNDFQIKANQFIEQLNSSDK</sequence>
<feature type="transmembrane region" description="Helical" evidence="1">
    <location>
        <begin position="38"/>
        <end position="57"/>
    </location>
</feature>
<name>A0A1S1YS85_FLAPC</name>
<dbReference type="STRING" id="915059.NH26_19975"/>